<dbReference type="InterPro" id="IPR025971">
    <property type="entry name" value="LppP/LprE"/>
</dbReference>
<evidence type="ECO:0000256" key="5">
    <source>
        <dbReference type="ARBA" id="ARBA00023288"/>
    </source>
</evidence>
<dbReference type="EMBL" id="JBEPBX010000018">
    <property type="protein sequence ID" value="MER6615650.1"/>
    <property type="molecule type" value="Genomic_DNA"/>
</dbReference>
<accession>A0ABV1UZ26</accession>
<evidence type="ECO:0000256" key="2">
    <source>
        <dbReference type="ARBA" id="ARBA00022729"/>
    </source>
</evidence>
<evidence type="ECO:0000313" key="9">
    <source>
        <dbReference type="Proteomes" id="UP001445472"/>
    </source>
</evidence>
<feature type="region of interest" description="Disordered" evidence="6">
    <location>
        <begin position="30"/>
        <end position="52"/>
    </location>
</feature>
<gene>
    <name evidence="8" type="ORF">ABT276_20255</name>
</gene>
<protein>
    <submittedName>
        <fullName evidence="8">LppP/LprE family lipoprotein</fullName>
    </submittedName>
</protein>
<organism evidence="8 9">
    <name type="scientific">Streptomyces xantholiticus</name>
    <dbReference type="NCBI Taxonomy" id="68285"/>
    <lineage>
        <taxon>Bacteria</taxon>
        <taxon>Bacillati</taxon>
        <taxon>Actinomycetota</taxon>
        <taxon>Actinomycetes</taxon>
        <taxon>Kitasatosporales</taxon>
        <taxon>Streptomycetaceae</taxon>
        <taxon>Streptomyces</taxon>
    </lineage>
</organism>
<keyword evidence="3" id="KW-0472">Membrane</keyword>
<dbReference type="RefSeq" id="WP_351977179.1">
    <property type="nucleotide sequence ID" value="NZ_JBEPBX010000018.1"/>
</dbReference>
<keyword evidence="2 7" id="KW-0732">Signal</keyword>
<feature type="chain" id="PRO_5045218046" evidence="7">
    <location>
        <begin position="25"/>
        <end position="181"/>
    </location>
</feature>
<reference evidence="8 9" key="1">
    <citation type="submission" date="2024-06" db="EMBL/GenBank/DDBJ databases">
        <title>The Natural Products Discovery Center: Release of the First 8490 Sequenced Strains for Exploring Actinobacteria Biosynthetic Diversity.</title>
        <authorList>
            <person name="Kalkreuter E."/>
            <person name="Kautsar S.A."/>
            <person name="Yang D."/>
            <person name="Bader C.D."/>
            <person name="Teijaro C.N."/>
            <person name="Fluegel L."/>
            <person name="Davis C.M."/>
            <person name="Simpson J.R."/>
            <person name="Lauterbach L."/>
            <person name="Steele A.D."/>
            <person name="Gui C."/>
            <person name="Meng S."/>
            <person name="Li G."/>
            <person name="Viehrig K."/>
            <person name="Ye F."/>
            <person name="Su P."/>
            <person name="Kiefer A.F."/>
            <person name="Nichols A."/>
            <person name="Cepeda A.J."/>
            <person name="Yan W."/>
            <person name="Fan B."/>
            <person name="Jiang Y."/>
            <person name="Adhikari A."/>
            <person name="Zheng C.-J."/>
            <person name="Schuster L."/>
            <person name="Cowan T.M."/>
            <person name="Smanski M.J."/>
            <person name="Chevrette M.G."/>
            <person name="De Carvalho L.P.S."/>
            <person name="Shen B."/>
        </authorList>
    </citation>
    <scope>NUCLEOTIDE SEQUENCE [LARGE SCALE GENOMIC DNA]</scope>
    <source>
        <strain evidence="8 9">NPDC000837</strain>
    </source>
</reference>
<feature type="signal peptide" evidence="7">
    <location>
        <begin position="1"/>
        <end position="24"/>
    </location>
</feature>
<evidence type="ECO:0000256" key="1">
    <source>
        <dbReference type="ARBA" id="ARBA00022475"/>
    </source>
</evidence>
<sequence length="181" mass="19129">MRRPVGTPAVAAVLCLLLVTACGASDEAGPATSPSVSLWSTPGPSTVKPSGDVMEPFDVGRAVLRIKRLGFTADTGPGALKNLRGPLRAIHAHCTGSVDGRCVSVFFFHGNEYAGYDAAPYHASTIKSQDGETVTLSYPVYLPTDPQCCHSGGEREYRARWEGGKVVFSPPLPENPTSPDQ</sequence>
<evidence type="ECO:0000256" key="4">
    <source>
        <dbReference type="ARBA" id="ARBA00023139"/>
    </source>
</evidence>
<dbReference type="Pfam" id="PF14041">
    <property type="entry name" value="Lipoprotein_21"/>
    <property type="match status" value="1"/>
</dbReference>
<keyword evidence="1" id="KW-1003">Cell membrane</keyword>
<evidence type="ECO:0000256" key="7">
    <source>
        <dbReference type="SAM" id="SignalP"/>
    </source>
</evidence>
<keyword evidence="9" id="KW-1185">Reference proteome</keyword>
<comment type="caution">
    <text evidence="8">The sequence shown here is derived from an EMBL/GenBank/DDBJ whole genome shotgun (WGS) entry which is preliminary data.</text>
</comment>
<evidence type="ECO:0000313" key="8">
    <source>
        <dbReference type="EMBL" id="MER6615650.1"/>
    </source>
</evidence>
<evidence type="ECO:0000256" key="3">
    <source>
        <dbReference type="ARBA" id="ARBA00023136"/>
    </source>
</evidence>
<name>A0ABV1UZ26_9ACTN</name>
<feature type="compositionally biased region" description="Polar residues" evidence="6">
    <location>
        <begin position="32"/>
        <end position="48"/>
    </location>
</feature>
<keyword evidence="4" id="KW-0564">Palmitate</keyword>
<dbReference type="PROSITE" id="PS51257">
    <property type="entry name" value="PROKAR_LIPOPROTEIN"/>
    <property type="match status" value="1"/>
</dbReference>
<evidence type="ECO:0000256" key="6">
    <source>
        <dbReference type="SAM" id="MobiDB-lite"/>
    </source>
</evidence>
<keyword evidence="5 8" id="KW-0449">Lipoprotein</keyword>
<proteinExistence type="predicted"/>
<dbReference type="Proteomes" id="UP001445472">
    <property type="component" value="Unassembled WGS sequence"/>
</dbReference>